<dbReference type="Proteomes" id="UP001519460">
    <property type="component" value="Unassembled WGS sequence"/>
</dbReference>
<dbReference type="SUPFAM" id="SSF48726">
    <property type="entry name" value="Immunoglobulin"/>
    <property type="match status" value="1"/>
</dbReference>
<dbReference type="InterPro" id="IPR036179">
    <property type="entry name" value="Ig-like_dom_sf"/>
</dbReference>
<gene>
    <name evidence="2" type="ORF">BaRGS_00016297</name>
</gene>
<proteinExistence type="predicted"/>
<accession>A0ABD0KZ33</accession>
<comment type="caution">
    <text evidence="2">The sequence shown here is derived from an EMBL/GenBank/DDBJ whole genome shotgun (WGS) entry which is preliminary data.</text>
</comment>
<organism evidence="2 3">
    <name type="scientific">Batillaria attramentaria</name>
    <dbReference type="NCBI Taxonomy" id="370345"/>
    <lineage>
        <taxon>Eukaryota</taxon>
        <taxon>Metazoa</taxon>
        <taxon>Spiralia</taxon>
        <taxon>Lophotrochozoa</taxon>
        <taxon>Mollusca</taxon>
        <taxon>Gastropoda</taxon>
        <taxon>Caenogastropoda</taxon>
        <taxon>Sorbeoconcha</taxon>
        <taxon>Cerithioidea</taxon>
        <taxon>Batillariidae</taxon>
        <taxon>Batillaria</taxon>
    </lineage>
</organism>
<keyword evidence="3" id="KW-1185">Reference proteome</keyword>
<protein>
    <recommendedName>
        <fullName evidence="1">Ig-like domain-containing protein</fullName>
    </recommendedName>
</protein>
<sequence length="222" mass="24770">MSVVDPATLLSPAGLLNVELDMGRDWASGQHRGTATSSKVASVGGQQVLECELSYPGNQQMPYMVQWRKDGIKDPILIKYDGYSAQVMLHNTITGHQPPPWTPQDMAQKNNSVQIGYCEVGPTNATRLRVQTETSVNHAQYRNRLALVNPGVSLQISYIRVEDEGWYECDLSFMPASQHEVQANNTWIYLTVHCESHAPYPQLSVSGLVLFCFALVRVRVCF</sequence>
<dbReference type="SMART" id="SM00409">
    <property type="entry name" value="IG"/>
    <property type="match status" value="1"/>
</dbReference>
<reference evidence="2 3" key="1">
    <citation type="journal article" date="2023" name="Sci. Data">
        <title>Genome assembly of the Korean intertidal mud-creeper Batillaria attramentaria.</title>
        <authorList>
            <person name="Patra A.K."/>
            <person name="Ho P.T."/>
            <person name="Jun S."/>
            <person name="Lee S.J."/>
            <person name="Kim Y."/>
            <person name="Won Y.J."/>
        </authorList>
    </citation>
    <scope>NUCLEOTIDE SEQUENCE [LARGE SCALE GENOMIC DNA]</scope>
    <source>
        <strain evidence="2">Wonlab-2016</strain>
    </source>
</reference>
<dbReference type="InterPro" id="IPR007110">
    <property type="entry name" value="Ig-like_dom"/>
</dbReference>
<dbReference type="PROSITE" id="PS50835">
    <property type="entry name" value="IG_LIKE"/>
    <property type="match status" value="1"/>
</dbReference>
<feature type="domain" description="Ig-like" evidence="1">
    <location>
        <begin position="6"/>
        <end position="182"/>
    </location>
</feature>
<name>A0ABD0KZ33_9CAEN</name>
<evidence type="ECO:0000313" key="3">
    <source>
        <dbReference type="Proteomes" id="UP001519460"/>
    </source>
</evidence>
<dbReference type="InterPro" id="IPR003599">
    <property type="entry name" value="Ig_sub"/>
</dbReference>
<dbReference type="Gene3D" id="2.60.40.10">
    <property type="entry name" value="Immunoglobulins"/>
    <property type="match status" value="1"/>
</dbReference>
<dbReference type="EMBL" id="JACVVK020000103">
    <property type="protein sequence ID" value="KAK7492424.1"/>
    <property type="molecule type" value="Genomic_DNA"/>
</dbReference>
<evidence type="ECO:0000313" key="2">
    <source>
        <dbReference type="EMBL" id="KAK7492424.1"/>
    </source>
</evidence>
<evidence type="ECO:0000259" key="1">
    <source>
        <dbReference type="PROSITE" id="PS50835"/>
    </source>
</evidence>
<dbReference type="AlphaFoldDB" id="A0ABD0KZ33"/>
<dbReference type="InterPro" id="IPR013783">
    <property type="entry name" value="Ig-like_fold"/>
</dbReference>